<dbReference type="GO" id="GO:0120010">
    <property type="term" value="P:intermembrane phospholipid transfer"/>
    <property type="evidence" value="ECO:0007669"/>
    <property type="project" value="TreeGrafter"/>
</dbReference>
<accession>A0A9U5C6G5</accession>
<evidence type="ECO:0000256" key="2">
    <source>
        <dbReference type="ARBA" id="ARBA00022729"/>
    </source>
</evidence>
<reference evidence="5" key="3">
    <citation type="submission" date="2025-08" db="UniProtKB">
        <authorList>
            <consortium name="RefSeq"/>
        </authorList>
    </citation>
    <scope>IDENTIFICATION</scope>
</reference>
<feature type="region of interest" description="Disordered" evidence="3">
    <location>
        <begin position="255"/>
        <end position="275"/>
    </location>
</feature>
<dbReference type="Proteomes" id="UP000675920">
    <property type="component" value="Unplaced"/>
</dbReference>
<keyword evidence="4" id="KW-1185">Reference proteome</keyword>
<dbReference type="Pfam" id="PF04333">
    <property type="entry name" value="MlaA"/>
    <property type="match status" value="1"/>
</dbReference>
<dbReference type="PRINTS" id="PR01805">
    <property type="entry name" value="VACJLIPOPROT"/>
</dbReference>
<evidence type="ECO:0000256" key="3">
    <source>
        <dbReference type="SAM" id="MobiDB-lite"/>
    </source>
</evidence>
<proteinExistence type="inferred from homology"/>
<reference evidence="5" key="1">
    <citation type="journal article" date="2009" name="Proc. Natl. Acad. Sci. U.S.A.">
        <title>An ABC transport system that maintains lipid asymmetry in the gram-negative outer membrane.</title>
        <authorList>
            <person name="Malinverni J.C."/>
            <person name="Silhavy T.J."/>
        </authorList>
    </citation>
    <scope>NUCLEOTIDE SEQUENCE</scope>
</reference>
<feature type="region of interest" description="Disordered" evidence="3">
    <location>
        <begin position="1"/>
        <end position="28"/>
    </location>
</feature>
<dbReference type="AlphaFoldDB" id="A0A9U5C6G5"/>
<evidence type="ECO:0000256" key="1">
    <source>
        <dbReference type="ARBA" id="ARBA00010634"/>
    </source>
</evidence>
<keyword evidence="5" id="KW-0449">Lipoprotein</keyword>
<feature type="compositionally biased region" description="Acidic residues" evidence="3">
    <location>
        <begin position="265"/>
        <end position="275"/>
    </location>
</feature>
<sequence>MTAPDSGTHAGKTARRATAALAPVPRPRHAPASLPAALAALALAGCATTGARSAPNPADPWEGFNRPVYNFNEKVDRYVMKPVAEGYRAVVPEPVRDCVSNMFSNVGDLWSGVNSLLQGKPADTAHTVMRFGINTLFGFGGCADVASTLPGLQRRPEDFGQTLGVWGLGSGPYLVLPFFGPSSARDGVGFVVDRFNEPFAYLDDNTLYWSLSVTRVISLRAELLDAKGVLDNASFDAYAFTRDAYLQRRRSLVYDGNPPNAAPSYDDEEDDAPAN</sequence>
<dbReference type="InterPro" id="IPR007428">
    <property type="entry name" value="MlaA"/>
</dbReference>
<evidence type="ECO:0000313" key="4">
    <source>
        <dbReference type="Proteomes" id="UP000675920"/>
    </source>
</evidence>
<protein>
    <submittedName>
        <fullName evidence="5">MlaA family lipoprotein</fullName>
    </submittedName>
</protein>
<comment type="similarity">
    <text evidence="1">Belongs to the MlaA family.</text>
</comment>
<dbReference type="PANTHER" id="PTHR30035:SF3">
    <property type="entry name" value="INTERMEMBRANE PHOSPHOLIPID TRANSPORT SYSTEM LIPOPROTEIN MLAA"/>
    <property type="match status" value="1"/>
</dbReference>
<reference evidence="5" key="2">
    <citation type="journal article" date="2024" name="BMC Microbiol.">
        <title>Maintenance of bacterial outer membrane lipid asymmetry: insight into MlaA.</title>
        <authorList>
            <person name="Kaur M."/>
            <person name="Mingeot-Leclercq M.P."/>
        </authorList>
    </citation>
    <scope>NUCLEOTIDE SEQUENCE</scope>
</reference>
<dbReference type="PANTHER" id="PTHR30035">
    <property type="entry name" value="LIPOPROTEIN VACJ-RELATED"/>
    <property type="match status" value="1"/>
</dbReference>
<name>A0A9U5C6G5_9BURK</name>
<organism evidence="4 5">
    <name type="scientific">Derxia gummosa DSM 723</name>
    <dbReference type="NCBI Taxonomy" id="1121388"/>
    <lineage>
        <taxon>Bacteria</taxon>
        <taxon>Pseudomonadati</taxon>
        <taxon>Pseudomonadota</taxon>
        <taxon>Betaproteobacteria</taxon>
        <taxon>Burkholderiales</taxon>
        <taxon>Alcaligenaceae</taxon>
        <taxon>Derxia</taxon>
    </lineage>
</organism>
<keyword evidence="2" id="KW-0732">Signal</keyword>
<evidence type="ECO:0000313" key="5">
    <source>
        <dbReference type="RefSeq" id="WP_245591396.1"/>
    </source>
</evidence>
<dbReference type="GO" id="GO:0016020">
    <property type="term" value="C:membrane"/>
    <property type="evidence" value="ECO:0007669"/>
    <property type="project" value="InterPro"/>
</dbReference>
<dbReference type="RefSeq" id="WP_245591396.1">
    <property type="nucleotide sequence ID" value="NZ_AXWS01000019.1"/>
</dbReference>